<sequence length="988" mass="108731">MSNSKFEYISSLKLYNMENIEIHNITMTNCSGWLEIRNGNNSIVHDIQIENSYNSLNSYNLNNFTFYNISVKNIETGDLKFSETNYCTFYNICVDGIGNYLKPGSGGGLYWYNSHHNTGHNFYINNTGWSSFAPGNNYGNWSDIVIYNSGHNGIDLHSIKNTVINNVSIYDSVSNNILLTAGLADSPSTENITITNIYSKNSGIVAQQNVSDIFIANVCQDGQRDGMGISAKNVTIINATFYSNNSDSLVTLHKLDRFDCENISIIDTSFYMLNAISGTSNKLINSKYQKVYYQNHTSYYYPEIKIKLSNGNTTTGTIVFQNEVNPLVSSLNGFGDNESIFNTTLLGVTFSPVEDRLNSPVLADCYQNSKGIIQNYLYKADITTSDKNISLKEIDPDSSWYRKDPNIPTYTITAIIPNASSKGPDIIGFAPSRENPFNPGEKKNFRVWTDEPLTSMEWLVNGSSVLKGSLNYTWTVTDRNTTIEFIGSNANGPVNHKWDLGESSNETSGNDSIDDEIPEQEVIFSPADSMITLNVSEKTVFSISPDIFTTKEWYINGYPIQNNTTSMTRCWSTAGTHDVTFKGAGSGEPVSHTWTVNVIEEKKNDEESTESIISITPEYQIVTPKQSFGLDITVDPSTPITGTQLDFTFNSSMASANSVIEGNLFKQKGASTFFNEGDINSSEGTIKHIYGLIIGTSNVSSSGTFATVNLTAGNKTGMTEFSLSNVLISDINSKSVPYTVTNATVLIDTAPVIDPICCPKSVDEKSKLAFKISAKDADGDRLTLSASGLPEGASFNRTSGAFAWTPAVGQTGVYTIAFKVSDGYLTDSENVTVTVNKLNNPPVIDFFEPINGSSFSEGERIGISVNATDAEKQALNYSIKIDGVMYSSDPAYIWETDYSSSGNHTIEVSVSDGIDEAKMQHSIYISECHPRYDVNEDGVVNILDITNVSREYETTVSKPYPRYDTNQDGEINILDLTLVGHHFGEKVE</sequence>
<dbReference type="SUPFAM" id="SSF49313">
    <property type="entry name" value="Cadherin-like"/>
    <property type="match status" value="1"/>
</dbReference>
<dbReference type="EMBL" id="CP009513">
    <property type="protein sequence ID" value="AKB69077.1"/>
    <property type="molecule type" value="Genomic_DNA"/>
</dbReference>
<evidence type="ECO:0000313" key="3">
    <source>
        <dbReference type="Proteomes" id="UP000033063"/>
    </source>
</evidence>
<dbReference type="InterPro" id="IPR018247">
    <property type="entry name" value="EF_Hand_1_Ca_BS"/>
</dbReference>
<dbReference type="InterPro" id="IPR002105">
    <property type="entry name" value="Dockerin_1_rpt"/>
</dbReference>
<dbReference type="Gene3D" id="2.160.20.10">
    <property type="entry name" value="Single-stranded right-handed beta-helix, Pectin lyase-like"/>
    <property type="match status" value="1"/>
</dbReference>
<dbReference type="Gene3D" id="2.60.40.10">
    <property type="entry name" value="Immunoglobulins"/>
    <property type="match status" value="2"/>
</dbReference>
<dbReference type="InterPro" id="IPR013783">
    <property type="entry name" value="Ig-like_fold"/>
</dbReference>
<dbReference type="HOGENOM" id="CLU_302008_0_0_2"/>
<dbReference type="Pfam" id="PF00404">
    <property type="entry name" value="Dockerin_1"/>
    <property type="match status" value="1"/>
</dbReference>
<dbReference type="GO" id="GO:0016020">
    <property type="term" value="C:membrane"/>
    <property type="evidence" value="ECO:0007669"/>
    <property type="project" value="InterPro"/>
</dbReference>
<organism evidence="2 3">
    <name type="scientific">Methanosarcina mazei LYC</name>
    <dbReference type="NCBI Taxonomy" id="1434114"/>
    <lineage>
        <taxon>Archaea</taxon>
        <taxon>Methanobacteriati</taxon>
        <taxon>Methanobacteriota</taxon>
        <taxon>Stenosarchaea group</taxon>
        <taxon>Methanomicrobia</taxon>
        <taxon>Methanosarcinales</taxon>
        <taxon>Methanosarcinaceae</taxon>
        <taxon>Methanosarcina</taxon>
    </lineage>
</organism>
<dbReference type="SUPFAM" id="SSF63446">
    <property type="entry name" value="Type I dockerin domain"/>
    <property type="match status" value="1"/>
</dbReference>
<protein>
    <recommendedName>
        <fullName evidence="1">Dockerin domain-containing protein</fullName>
    </recommendedName>
</protein>
<dbReference type="GO" id="GO:0004553">
    <property type="term" value="F:hydrolase activity, hydrolyzing O-glycosyl compounds"/>
    <property type="evidence" value="ECO:0007669"/>
    <property type="project" value="InterPro"/>
</dbReference>
<dbReference type="AlphaFoldDB" id="A0A0E3RP68"/>
<name>A0A0E3RP68_METMZ</name>
<dbReference type="InterPro" id="IPR015919">
    <property type="entry name" value="Cadherin-like_sf"/>
</dbReference>
<dbReference type="InterPro" id="IPR016134">
    <property type="entry name" value="Dockerin_dom"/>
</dbReference>
<feature type="domain" description="Dockerin" evidence="1">
    <location>
        <begin position="927"/>
        <end position="988"/>
    </location>
</feature>
<evidence type="ECO:0000259" key="1">
    <source>
        <dbReference type="PROSITE" id="PS51766"/>
    </source>
</evidence>
<dbReference type="CDD" id="cd14254">
    <property type="entry name" value="Dockerin_II"/>
    <property type="match status" value="1"/>
</dbReference>
<dbReference type="InterPro" id="IPR036439">
    <property type="entry name" value="Dockerin_dom_sf"/>
</dbReference>
<dbReference type="PATRIC" id="fig|1434114.4.peg.3206"/>
<dbReference type="InterPro" id="IPR008965">
    <property type="entry name" value="CBM2/CBM3_carb-bd_dom_sf"/>
</dbReference>
<dbReference type="Proteomes" id="UP000033063">
    <property type="component" value="Chromosome"/>
</dbReference>
<dbReference type="InterPro" id="IPR012334">
    <property type="entry name" value="Pectin_lyas_fold"/>
</dbReference>
<dbReference type="GO" id="GO:0030246">
    <property type="term" value="F:carbohydrate binding"/>
    <property type="evidence" value="ECO:0007669"/>
    <property type="project" value="InterPro"/>
</dbReference>
<dbReference type="GO" id="GO:0000272">
    <property type="term" value="P:polysaccharide catabolic process"/>
    <property type="evidence" value="ECO:0007669"/>
    <property type="project" value="InterPro"/>
</dbReference>
<evidence type="ECO:0000313" key="2">
    <source>
        <dbReference type="EMBL" id="AKB69077.1"/>
    </source>
</evidence>
<gene>
    <name evidence="2" type="ORF">MSMAL_2534</name>
</gene>
<accession>A0A0E3RP68</accession>
<dbReference type="Gene3D" id="2.60.40.680">
    <property type="match status" value="1"/>
</dbReference>
<proteinExistence type="predicted"/>
<dbReference type="Gene3D" id="1.10.1330.10">
    <property type="entry name" value="Dockerin domain"/>
    <property type="match status" value="2"/>
</dbReference>
<dbReference type="PROSITE" id="PS00018">
    <property type="entry name" value="EF_HAND_1"/>
    <property type="match status" value="1"/>
</dbReference>
<dbReference type="GO" id="GO:0005509">
    <property type="term" value="F:calcium ion binding"/>
    <property type="evidence" value="ECO:0007669"/>
    <property type="project" value="InterPro"/>
</dbReference>
<reference evidence="2 3" key="1">
    <citation type="submission" date="2014-07" db="EMBL/GenBank/DDBJ databases">
        <title>Methanogenic archaea and the global carbon cycle.</title>
        <authorList>
            <person name="Henriksen J.R."/>
            <person name="Luke J."/>
            <person name="Reinhart S."/>
            <person name="Benedict M.N."/>
            <person name="Youngblut N.D."/>
            <person name="Metcalf M.E."/>
            <person name="Whitaker R.J."/>
            <person name="Metcalf W.W."/>
        </authorList>
    </citation>
    <scope>NUCLEOTIDE SEQUENCE [LARGE SCALE GENOMIC DNA]</scope>
    <source>
        <strain evidence="2 3">LYC</strain>
    </source>
</reference>
<dbReference type="CDD" id="cd08547">
    <property type="entry name" value="Type_II_cohesin"/>
    <property type="match status" value="1"/>
</dbReference>
<dbReference type="PROSITE" id="PS51766">
    <property type="entry name" value="DOCKERIN"/>
    <property type="match status" value="1"/>
</dbReference>
<dbReference type="SUPFAM" id="SSF49384">
    <property type="entry name" value="Carbohydrate-binding domain"/>
    <property type="match status" value="1"/>
</dbReference>
<dbReference type="Pfam" id="PF17957">
    <property type="entry name" value="Big_7"/>
    <property type="match status" value="1"/>
</dbReference>
<dbReference type="Pfam" id="PF05345">
    <property type="entry name" value="He_PIG"/>
    <property type="match status" value="1"/>
</dbReference>